<dbReference type="PANTHER" id="PTHR43022:SF1">
    <property type="entry name" value="PROTEIN SMF"/>
    <property type="match status" value="1"/>
</dbReference>
<dbReference type="Pfam" id="PF02481">
    <property type="entry name" value="DNA_processg_A"/>
    <property type="match status" value="1"/>
</dbReference>
<dbReference type="InterPro" id="IPR057666">
    <property type="entry name" value="DrpA_SLOG"/>
</dbReference>
<dbReference type="STRING" id="416873.SAMN04487951_106234"/>
<comment type="similarity">
    <text evidence="1">Belongs to the DprA/Smf family.</text>
</comment>
<dbReference type="InterPro" id="IPR003488">
    <property type="entry name" value="DprA"/>
</dbReference>
<dbReference type="SUPFAM" id="SSF102405">
    <property type="entry name" value="MCP/YpsA-like"/>
    <property type="match status" value="1"/>
</dbReference>
<organism evidence="3 4">
    <name type="scientific">Vreelandella arcis</name>
    <dbReference type="NCBI Taxonomy" id="416873"/>
    <lineage>
        <taxon>Bacteria</taxon>
        <taxon>Pseudomonadati</taxon>
        <taxon>Pseudomonadota</taxon>
        <taxon>Gammaproteobacteria</taxon>
        <taxon>Oceanospirillales</taxon>
        <taxon>Halomonadaceae</taxon>
        <taxon>Vreelandella</taxon>
    </lineage>
</organism>
<evidence type="ECO:0000256" key="1">
    <source>
        <dbReference type="ARBA" id="ARBA00006525"/>
    </source>
</evidence>
<protein>
    <submittedName>
        <fullName evidence="3">Predicted Rossmann fold nucleotide-binding protein DprA/Smf involved in DNA uptake</fullName>
    </submittedName>
</protein>
<sequence>MLAAKTQAILLLTAYFSKSTSLESKPLTNKEWGRFAFWLKNQEMFPEDLLTGDLSQKLAGWTDAKITSDRIQALLNRGPALAMAMEKWTRAGLWVLTRSDSDYPKRIKARLGNDAPPVFFGCGNRSLLSQGGIAVIGSRKTSDADLLFSRDIGAKAASDGLSVISGGAKGVDEAAMLGALESEGTAIGVLANDLLRAATSAKYRKHLMANNLALLSPFYPEAGFNAGNAMQRNKYIYCLSDASIAVHSGMSGGTWNGVLENIRHRWVPMWVKPTDDPEAGNATLVQKGAKWLPTDFGEIDLNHLPYPEDSAAEQEADLFDHHQVAVVPEVTENDTLTDNAQRDEAEVASNQGATESVGDAFESSIEHEQSTLSPVFGSQYAEKPALAHLSLYEHFLLLLKNETGLPKTVDELLEATQLHKTQLNEWLKQAVVDDKVAKLRRPVRYQWVEDNQRKMFEDQ</sequence>
<dbReference type="OrthoDB" id="9785707at2"/>
<accession>A0A1H0CXD3</accession>
<evidence type="ECO:0000313" key="4">
    <source>
        <dbReference type="Proteomes" id="UP000199677"/>
    </source>
</evidence>
<dbReference type="PANTHER" id="PTHR43022">
    <property type="entry name" value="PROTEIN SMF"/>
    <property type="match status" value="1"/>
</dbReference>
<evidence type="ECO:0000259" key="2">
    <source>
        <dbReference type="Pfam" id="PF02481"/>
    </source>
</evidence>
<proteinExistence type="inferred from homology"/>
<name>A0A1H0CXD3_9GAMM</name>
<dbReference type="AlphaFoldDB" id="A0A1H0CXD3"/>
<dbReference type="Proteomes" id="UP000199677">
    <property type="component" value="Unassembled WGS sequence"/>
</dbReference>
<dbReference type="Gene3D" id="3.40.50.450">
    <property type="match status" value="1"/>
</dbReference>
<keyword evidence="4" id="KW-1185">Reference proteome</keyword>
<gene>
    <name evidence="3" type="ORF">SAMN04487951_106234</name>
</gene>
<feature type="domain" description="Smf/DprA SLOG" evidence="2">
    <location>
        <begin position="95"/>
        <end position="292"/>
    </location>
</feature>
<reference evidence="4" key="1">
    <citation type="submission" date="2016-10" db="EMBL/GenBank/DDBJ databases">
        <authorList>
            <person name="Varghese N."/>
            <person name="Submissions S."/>
        </authorList>
    </citation>
    <scope>NUCLEOTIDE SEQUENCE [LARGE SCALE GENOMIC DNA]</scope>
    <source>
        <strain evidence="4">CGMCC 1.6494</strain>
    </source>
</reference>
<evidence type="ECO:0000313" key="3">
    <source>
        <dbReference type="EMBL" id="SDN62570.1"/>
    </source>
</evidence>
<dbReference type="EMBL" id="FNII01000006">
    <property type="protein sequence ID" value="SDN62570.1"/>
    <property type="molecule type" value="Genomic_DNA"/>
</dbReference>
<dbReference type="RefSeq" id="WP_089705400.1">
    <property type="nucleotide sequence ID" value="NZ_FNII01000006.1"/>
</dbReference>
<dbReference type="GO" id="GO:0009294">
    <property type="term" value="P:DNA-mediated transformation"/>
    <property type="evidence" value="ECO:0007669"/>
    <property type="project" value="InterPro"/>
</dbReference>